<name>A0A183CTT5_GLOPA</name>
<sequence>VLCPSADFTVHANFCLFALHEQQCQRCGQAACCRWASVRHSPEFYVDKTSEANQLGIRDQISGWRRSYNSTWAAFDHSFLTNSIYEHSASPVHWRGRPTISNNNNNLALFSTVFITHVVCRLCLTTRRGAVRGRMQLLVTKWHDFFTPFSTTFTF</sequence>
<dbReference type="AlphaFoldDB" id="A0A183CTT5"/>
<keyword evidence="1" id="KW-1185">Reference proteome</keyword>
<reference evidence="1" key="1">
    <citation type="submission" date="2013-12" db="EMBL/GenBank/DDBJ databases">
        <authorList>
            <person name="Aslett M."/>
        </authorList>
    </citation>
    <scope>NUCLEOTIDE SEQUENCE [LARGE SCALE GENOMIC DNA]</scope>
    <source>
        <strain evidence="1">Lindley</strain>
    </source>
</reference>
<reference evidence="2" key="3">
    <citation type="submission" date="2016-06" db="UniProtKB">
        <authorList>
            <consortium name="WormBaseParasite"/>
        </authorList>
    </citation>
    <scope>IDENTIFICATION</scope>
</reference>
<evidence type="ECO:0000313" key="1">
    <source>
        <dbReference type="Proteomes" id="UP000050741"/>
    </source>
</evidence>
<dbReference type="WBParaSite" id="GPLIN_001629300">
    <property type="protein sequence ID" value="GPLIN_001629300"/>
    <property type="gene ID" value="GPLIN_001629300"/>
</dbReference>
<proteinExistence type="predicted"/>
<evidence type="ECO:0000313" key="2">
    <source>
        <dbReference type="WBParaSite" id="GPLIN_001629300"/>
    </source>
</evidence>
<reference evidence="1" key="2">
    <citation type="submission" date="2014-05" db="EMBL/GenBank/DDBJ databases">
        <title>The genome and life-stage specific transcriptomes of Globodera pallida elucidate key aspects of plant parasitism by a cyst nematode.</title>
        <authorList>
            <person name="Cotton J.A."/>
            <person name="Lilley C.J."/>
            <person name="Jones L.M."/>
            <person name="Kikuchi T."/>
            <person name="Reid A.J."/>
            <person name="Thorpe P."/>
            <person name="Tsai I.J."/>
            <person name="Beasley H."/>
            <person name="Blok V."/>
            <person name="Cock P.J.A."/>
            <person name="Van den Akker S.E."/>
            <person name="Holroyd N."/>
            <person name="Hunt M."/>
            <person name="Mantelin S."/>
            <person name="Naghra H."/>
            <person name="Pain A."/>
            <person name="Palomares-Rius J.E."/>
            <person name="Zarowiecki M."/>
            <person name="Berriman M."/>
            <person name="Jones J.T."/>
            <person name="Urwin P.E."/>
        </authorList>
    </citation>
    <scope>NUCLEOTIDE SEQUENCE [LARGE SCALE GENOMIC DNA]</scope>
    <source>
        <strain evidence="1">Lindley</strain>
    </source>
</reference>
<dbReference type="Proteomes" id="UP000050741">
    <property type="component" value="Unassembled WGS sequence"/>
</dbReference>
<protein>
    <submittedName>
        <fullName evidence="2">Secreted protein</fullName>
    </submittedName>
</protein>
<accession>A0A183CTT5</accession>
<organism evidence="1 2">
    <name type="scientific">Globodera pallida</name>
    <name type="common">Potato cyst nematode worm</name>
    <name type="synonym">Heterodera pallida</name>
    <dbReference type="NCBI Taxonomy" id="36090"/>
    <lineage>
        <taxon>Eukaryota</taxon>
        <taxon>Metazoa</taxon>
        <taxon>Ecdysozoa</taxon>
        <taxon>Nematoda</taxon>
        <taxon>Chromadorea</taxon>
        <taxon>Rhabditida</taxon>
        <taxon>Tylenchina</taxon>
        <taxon>Tylenchomorpha</taxon>
        <taxon>Tylenchoidea</taxon>
        <taxon>Heteroderidae</taxon>
        <taxon>Heteroderinae</taxon>
        <taxon>Globodera</taxon>
    </lineage>
</organism>